<evidence type="ECO:0000313" key="5">
    <source>
        <dbReference type="Proteomes" id="UP000192660"/>
    </source>
</evidence>
<gene>
    <name evidence="4" type="ORF">SAMN00768000_1347</name>
</gene>
<organism evidence="4 5">
    <name type="scientific">Sulfobacillus thermosulfidooxidans (strain DSM 9293 / VKM B-1269 / AT-1)</name>
    <dbReference type="NCBI Taxonomy" id="929705"/>
    <lineage>
        <taxon>Bacteria</taxon>
        <taxon>Bacillati</taxon>
        <taxon>Bacillota</taxon>
        <taxon>Clostridia</taxon>
        <taxon>Eubacteriales</taxon>
        <taxon>Clostridiales Family XVII. Incertae Sedis</taxon>
        <taxon>Sulfobacillus</taxon>
    </lineage>
</organism>
<dbReference type="OrthoDB" id="2121977at2"/>
<sequence>MAKNIAKKASGVALGSSMFLLSMLPTASAFAASAPAVVSVSLSSEQGTVAVGNPVSFTATATQTGSGTPLYQFWYQGPHGNWHGTNWSTNNTFQLPPLEQGSYEVVVYAKDKGQSVPVDSEATNTNQFVNVDSSATLTAPSLTNVAPGTTLNFTASSKNLTNPVYQLWIQKPDGTWFSSGPYQSSPDFSVTADVAGDYKAVLFAKDLNAPQDAQFSEFSKATFDAFGQAAAVKLSAASSSLVADGQATDTITATVVDANGNPVANYNGTISFQGTGNGKDANHNYTPYVTTSSGAYIEGGSVDTSTNVETFNVVNGKATLTVVAPTSITGTSDSIQVNWTDPNGSTQNASTTVHYSTAQAQAFKLSTPSSLLSAGGSITVPIQVLDQAGNPVTLNQDYTVTATVTGDAYFPGNTQSQTFTFAGGQGSVTLDAPSYASGPVTLSVSGSISGGATLNSAATTLTVGEPGTAAKLAVNLPSNNPYLINGQISADNTSQTVDLSGTVEDANGFTTTKSAPSSVKYTITMGGSTVTTGTVPVTNGTFVVPFGGSTTTFGTAGTYTVTVSASGLASASQNVIVVPGQAAALTITPSVATSDVLASNPTTTVTAQLQDAEGNNVAQAGQTVDFYVTGPSGSQLNGGTTYTSASTPLAVTTNGNGQASVTLTLPTGVGNTATVTAMWNGHSQTTGTIKEVGLATTNVSVTPGQTTAYPAGTAAGNATTPMFTIKATDNYGDLANGDVLRVTLPQGLFGGADVASNFVGGTATPVAGSNNLEYDVTTAGQPITFYGATPQTVGNYTIKVQDLSAPTQPSGVANVAVTAGALQGFALFSNGTDLAQSGATAVSVPSDSTMSFTVSPVDAGGNIIPADAAYVVTLPTINGITWENTAGIPITSVTIAAGQTSATVVAANSAASAVTVGPSNATVTGAPDTTSVKVTGTTTLGTGSSTVFTVTTVNSSGQALPNETVYLSVPTSEGTLSAAQVVTNSQGQASFTYTAPASVGTYPITVRVGGGTADVSGLASTTTENVSVDPSGLGTITLDPTGASAAGYSTTVGYWLNGEFANATTSPLHAVDFTALNANGTPVAGGTVTVNAASGVEVASTEGGTPGSTATITVNSSGVGTVYVENTSTSGAIPTGTVSTPGSVASGTTLFSVAGVSGALAAATPTTVTTLANFAPGTLVSSGSISATSGATLAFGSGLQPASTSGTTNYFNFQVAEYEPGTTDLADVQVAIPSGGTAVGSLTVSGSTITLYNTSGSVITQGSATASASFENGTTAFSATKGYIFSIGEADSNATAAPAQPVTYTNDGYSRAGS</sequence>
<reference evidence="5" key="1">
    <citation type="submission" date="2017-04" db="EMBL/GenBank/DDBJ databases">
        <authorList>
            <person name="Varghese N."/>
            <person name="Submissions S."/>
        </authorList>
    </citation>
    <scope>NUCLEOTIDE SEQUENCE [LARGE SCALE GENOMIC DNA]</scope>
    <source>
        <strain evidence="5">DSM 9293</strain>
    </source>
</reference>
<name>A0A1W1WCZ5_SULTA</name>
<evidence type="ECO:0000313" key="4">
    <source>
        <dbReference type="EMBL" id="SMC03910.1"/>
    </source>
</evidence>
<feature type="signal peptide" evidence="2">
    <location>
        <begin position="1"/>
        <end position="31"/>
    </location>
</feature>
<feature type="domain" description="Big-1" evidence="3">
    <location>
        <begin position="586"/>
        <end position="692"/>
    </location>
</feature>
<protein>
    <submittedName>
        <fullName evidence="4">Conserved repeat domain protein</fullName>
    </submittedName>
</protein>
<evidence type="ECO:0000259" key="3">
    <source>
        <dbReference type="PROSITE" id="PS51127"/>
    </source>
</evidence>
<keyword evidence="2" id="KW-0732">Signal</keyword>
<feature type="domain" description="Big-1" evidence="3">
    <location>
        <begin position="922"/>
        <end position="1023"/>
    </location>
</feature>
<dbReference type="Proteomes" id="UP000192660">
    <property type="component" value="Unassembled WGS sequence"/>
</dbReference>
<dbReference type="InterPro" id="IPR008964">
    <property type="entry name" value="Invasin/intimin_cell_adhesion"/>
</dbReference>
<dbReference type="InterPro" id="IPR013783">
    <property type="entry name" value="Ig-like_fold"/>
</dbReference>
<dbReference type="PROSITE" id="PS51127">
    <property type="entry name" value="BIG1"/>
    <property type="match status" value="3"/>
</dbReference>
<dbReference type="SUPFAM" id="SSF49373">
    <property type="entry name" value="Invasin/intimin cell-adhesion fragments"/>
    <property type="match status" value="3"/>
</dbReference>
<dbReference type="RefSeq" id="WP_084661096.1">
    <property type="nucleotide sequence ID" value="NZ_FWWY01000001.1"/>
</dbReference>
<proteinExistence type="inferred from homology"/>
<feature type="chain" id="PRO_5011963864" evidence="2">
    <location>
        <begin position="32"/>
        <end position="1314"/>
    </location>
</feature>
<evidence type="ECO:0000256" key="2">
    <source>
        <dbReference type="SAM" id="SignalP"/>
    </source>
</evidence>
<feature type="domain" description="Big-1" evidence="3">
    <location>
        <begin position="231"/>
        <end position="340"/>
    </location>
</feature>
<dbReference type="EMBL" id="FWWY01000001">
    <property type="protein sequence ID" value="SMC03910.1"/>
    <property type="molecule type" value="Genomic_DNA"/>
</dbReference>
<comment type="similarity">
    <text evidence="1">Belongs to the intimin/invasin family.</text>
</comment>
<evidence type="ECO:0000256" key="1">
    <source>
        <dbReference type="ARBA" id="ARBA00010116"/>
    </source>
</evidence>
<dbReference type="Gene3D" id="2.60.40.10">
    <property type="entry name" value="Immunoglobulins"/>
    <property type="match status" value="3"/>
</dbReference>
<accession>A0A1W1WCZ5</accession>
<dbReference type="InterPro" id="IPR003344">
    <property type="entry name" value="Big_1_dom"/>
</dbReference>
<keyword evidence="5" id="KW-1185">Reference proteome</keyword>